<feature type="transmembrane region" description="Helical" evidence="8">
    <location>
        <begin position="380"/>
        <end position="402"/>
    </location>
</feature>
<comment type="subcellular location">
    <subcellularLocation>
        <location evidence="1">Cell membrane</location>
        <topology evidence="1">Multi-pass membrane protein</topology>
    </subcellularLocation>
</comment>
<evidence type="ECO:0000313" key="11">
    <source>
        <dbReference type="Proteomes" id="UP000613582"/>
    </source>
</evidence>
<reference evidence="10" key="1">
    <citation type="journal article" date="2014" name="Int. J. Syst. Evol. Microbiol.">
        <title>Complete genome sequence of Corynebacterium casei LMG S-19264T (=DSM 44701T), isolated from a smear-ripened cheese.</title>
        <authorList>
            <consortium name="US DOE Joint Genome Institute (JGI-PGF)"/>
            <person name="Walter F."/>
            <person name="Albersmeier A."/>
            <person name="Kalinowski J."/>
            <person name="Ruckert C."/>
        </authorList>
    </citation>
    <scope>NUCLEOTIDE SEQUENCE</scope>
    <source>
        <strain evidence="10">CGMCC 1.12921</strain>
    </source>
</reference>
<dbReference type="AlphaFoldDB" id="A0A8J2Y835"/>
<keyword evidence="6" id="KW-0406">Ion transport</keyword>
<evidence type="ECO:0000256" key="5">
    <source>
        <dbReference type="ARBA" id="ARBA00022989"/>
    </source>
</evidence>
<evidence type="ECO:0000256" key="6">
    <source>
        <dbReference type="ARBA" id="ARBA00023065"/>
    </source>
</evidence>
<evidence type="ECO:0000259" key="9">
    <source>
        <dbReference type="Pfam" id="PF00999"/>
    </source>
</evidence>
<proteinExistence type="predicted"/>
<feature type="transmembrane region" description="Helical" evidence="8">
    <location>
        <begin position="6"/>
        <end position="23"/>
    </location>
</feature>
<keyword evidence="4 8" id="KW-0812">Transmembrane</keyword>
<keyword evidence="2" id="KW-0813">Transport</keyword>
<feature type="transmembrane region" description="Helical" evidence="8">
    <location>
        <begin position="309"/>
        <end position="328"/>
    </location>
</feature>
<evidence type="ECO:0000256" key="7">
    <source>
        <dbReference type="ARBA" id="ARBA00023136"/>
    </source>
</evidence>
<keyword evidence="5 8" id="KW-1133">Transmembrane helix</keyword>
<gene>
    <name evidence="10" type="ORF">GCM10011342_22120</name>
</gene>
<dbReference type="Proteomes" id="UP000613582">
    <property type="component" value="Unassembled WGS sequence"/>
</dbReference>
<evidence type="ECO:0000256" key="2">
    <source>
        <dbReference type="ARBA" id="ARBA00022448"/>
    </source>
</evidence>
<evidence type="ECO:0000256" key="1">
    <source>
        <dbReference type="ARBA" id="ARBA00004651"/>
    </source>
</evidence>
<dbReference type="EMBL" id="BMGH01000001">
    <property type="protein sequence ID" value="GGD12909.1"/>
    <property type="molecule type" value="Genomic_DNA"/>
</dbReference>
<feature type="domain" description="Cation/H+ exchanger transmembrane" evidence="9">
    <location>
        <begin position="18"/>
        <end position="403"/>
    </location>
</feature>
<dbReference type="GO" id="GO:0015297">
    <property type="term" value="F:antiporter activity"/>
    <property type="evidence" value="ECO:0007669"/>
    <property type="project" value="UniProtKB-KW"/>
</dbReference>
<dbReference type="InterPro" id="IPR006153">
    <property type="entry name" value="Cation/H_exchanger_TM"/>
</dbReference>
<sequence length="411" mass="44892">MKMDPYIICVALVGFVALSISWVKHVTNLINISYPIVYLLLGIVLYIFVDELPWASPYRSQTLTMHLTELMVIVAIMGTGLRIDVPFRLKLWGAPFRLASITMILCIAALTALGYWGLGWGLASAVLLGAVLAPTDPVLAGDVQVGPPNSEDTRQVKFALTGEAGMNDGLAFPFVWLAIGLALSTAGEDFSLLEWAAYSVVYKIAAGIVCGYLVGRLVSYLFFHLPDRHNLMHVQQGLVALSATLLVYGVTELLHGYGFIAVFVTAITMRNKEMEHEYHEKLHEFIGQIEHILLAVMLVLFGGSLVDGILGSLTWPAAAAGLVFLLLIRPLAGYTSMAGTKMPWQEKLAIGFFGIRGIGSFFYLAFALTEVDFAYDEQLWSLVSFVVLVSVLGHGFTASYVMRKLERSGSG</sequence>
<feature type="transmembrane region" description="Helical" evidence="8">
    <location>
        <begin position="170"/>
        <end position="188"/>
    </location>
</feature>
<feature type="transmembrane region" description="Helical" evidence="8">
    <location>
        <begin position="200"/>
        <end position="223"/>
    </location>
</feature>
<evidence type="ECO:0000256" key="3">
    <source>
        <dbReference type="ARBA" id="ARBA00022449"/>
    </source>
</evidence>
<dbReference type="GO" id="GO:1902600">
    <property type="term" value="P:proton transmembrane transport"/>
    <property type="evidence" value="ECO:0007669"/>
    <property type="project" value="InterPro"/>
</dbReference>
<name>A0A8J2Y835_9PROT</name>
<accession>A0A8J2Y835</accession>
<keyword evidence="7 8" id="KW-0472">Membrane</keyword>
<feature type="transmembrane region" description="Helical" evidence="8">
    <location>
        <begin position="285"/>
        <end position="303"/>
    </location>
</feature>
<comment type="caution">
    <text evidence="10">The sequence shown here is derived from an EMBL/GenBank/DDBJ whole genome shotgun (WGS) entry which is preliminary data.</text>
</comment>
<dbReference type="GO" id="GO:0005886">
    <property type="term" value="C:plasma membrane"/>
    <property type="evidence" value="ECO:0007669"/>
    <property type="project" value="UniProtKB-SubCell"/>
</dbReference>
<evidence type="ECO:0000256" key="4">
    <source>
        <dbReference type="ARBA" id="ARBA00022692"/>
    </source>
</evidence>
<reference evidence="10" key="2">
    <citation type="submission" date="2020-09" db="EMBL/GenBank/DDBJ databases">
        <authorList>
            <person name="Sun Q."/>
            <person name="Zhou Y."/>
        </authorList>
    </citation>
    <scope>NUCLEOTIDE SEQUENCE</scope>
    <source>
        <strain evidence="10">CGMCC 1.12921</strain>
    </source>
</reference>
<feature type="transmembrane region" description="Helical" evidence="8">
    <location>
        <begin position="95"/>
        <end position="118"/>
    </location>
</feature>
<keyword evidence="3" id="KW-0050">Antiport</keyword>
<protein>
    <submittedName>
        <fullName evidence="10">Cation transporter</fullName>
    </submittedName>
</protein>
<evidence type="ECO:0000313" key="10">
    <source>
        <dbReference type="EMBL" id="GGD12909.1"/>
    </source>
</evidence>
<dbReference type="PANTHER" id="PTHR32507">
    <property type="entry name" value="NA(+)/H(+) ANTIPORTER 1"/>
    <property type="match status" value="1"/>
</dbReference>
<dbReference type="Pfam" id="PF00999">
    <property type="entry name" value="Na_H_Exchanger"/>
    <property type="match status" value="1"/>
</dbReference>
<dbReference type="PANTHER" id="PTHR32507:SF8">
    <property type="entry name" value="CNH1P"/>
    <property type="match status" value="1"/>
</dbReference>
<dbReference type="RefSeq" id="WP_188158364.1">
    <property type="nucleotide sequence ID" value="NZ_BMGH01000001.1"/>
</dbReference>
<evidence type="ECO:0000256" key="8">
    <source>
        <dbReference type="SAM" id="Phobius"/>
    </source>
</evidence>
<feature type="transmembrane region" description="Helical" evidence="8">
    <location>
        <begin position="30"/>
        <end position="49"/>
    </location>
</feature>
<organism evidence="10 11">
    <name type="scientific">Aquisalinus flavus</name>
    <dbReference type="NCBI Taxonomy" id="1526572"/>
    <lineage>
        <taxon>Bacteria</taxon>
        <taxon>Pseudomonadati</taxon>
        <taxon>Pseudomonadota</taxon>
        <taxon>Alphaproteobacteria</taxon>
        <taxon>Parvularculales</taxon>
        <taxon>Parvularculaceae</taxon>
        <taxon>Aquisalinus</taxon>
    </lineage>
</organism>
<keyword evidence="11" id="KW-1185">Reference proteome</keyword>
<feature type="transmembrane region" description="Helical" evidence="8">
    <location>
        <begin position="61"/>
        <end position="83"/>
    </location>
</feature>
<feature type="transmembrane region" description="Helical" evidence="8">
    <location>
        <begin position="348"/>
        <end position="368"/>
    </location>
</feature>
<feature type="transmembrane region" description="Helical" evidence="8">
    <location>
        <begin position="243"/>
        <end position="264"/>
    </location>
</feature>